<dbReference type="Pfam" id="PF00383">
    <property type="entry name" value="dCMP_cyt_deam_1"/>
    <property type="match status" value="1"/>
</dbReference>
<dbReference type="EMBL" id="OP765507">
    <property type="protein sequence ID" value="UZT28836.1"/>
    <property type="molecule type" value="Genomic_DNA"/>
</dbReference>
<keyword evidence="4 6" id="KW-0862">Zinc</keyword>
<organism evidence="9">
    <name type="scientific">Nucleocytoviricota sp</name>
    <dbReference type="NCBI Taxonomy" id="2809609"/>
    <lineage>
        <taxon>Viruses</taxon>
        <taxon>Varidnaviria</taxon>
        <taxon>Bamfordvirae</taxon>
        <taxon>Nucleocytoviricota</taxon>
    </lineage>
</organism>
<evidence type="ECO:0000259" key="7">
    <source>
        <dbReference type="PROSITE" id="PS51747"/>
    </source>
</evidence>
<feature type="domain" description="CMP/dCMP-type deaminase" evidence="7">
    <location>
        <begin position="10"/>
        <end position="140"/>
    </location>
</feature>
<dbReference type="PROSITE" id="PS51747">
    <property type="entry name" value="CYT_DCMP_DEAMINASES_2"/>
    <property type="match status" value="1"/>
</dbReference>
<reference evidence="9" key="1">
    <citation type="submission" date="2022-11" db="EMBL/GenBank/DDBJ databases">
        <title>Genomics discovery of giant fungal viruses from subsurface oceanic crustal fluids.</title>
        <authorList>
            <person name="Bhattacharjee A.S."/>
            <person name="Schulz F."/>
            <person name="Woyke T."/>
            <person name="Orcutt B.N."/>
            <person name="Matinez Martinez J."/>
        </authorList>
    </citation>
    <scope>NUCLEOTIDE SEQUENCE</scope>
    <source>
        <strain evidence="8">VSAG1.JdFR</strain>
        <strain evidence="9">VSAG8.JdFR</strain>
    </source>
</reference>
<dbReference type="InterPro" id="IPR016193">
    <property type="entry name" value="Cytidine_deaminase-like"/>
</dbReference>
<feature type="binding site" evidence="6">
    <location>
        <position position="99"/>
    </location>
    <ligand>
        <name>Zn(2+)</name>
        <dbReference type="ChEBI" id="CHEBI:29105"/>
        <note>catalytic</note>
    </ligand>
</feature>
<evidence type="ECO:0000313" key="8">
    <source>
        <dbReference type="EMBL" id="UZT28836.1"/>
    </source>
</evidence>
<feature type="active site" description="Proton donor" evidence="5">
    <location>
        <position position="73"/>
    </location>
</feature>
<dbReference type="InterPro" id="IPR016192">
    <property type="entry name" value="APOBEC/CMP_deaminase_Zn-bd"/>
</dbReference>
<evidence type="ECO:0000256" key="3">
    <source>
        <dbReference type="ARBA" id="ARBA00022801"/>
    </source>
</evidence>
<evidence type="ECO:0000313" key="9">
    <source>
        <dbReference type="EMBL" id="UZT29148.1"/>
    </source>
</evidence>
<keyword evidence="3" id="KW-0378">Hydrolase</keyword>
<dbReference type="GO" id="GO:0004132">
    <property type="term" value="F:dCMP deaminase activity"/>
    <property type="evidence" value="ECO:0007669"/>
    <property type="project" value="InterPro"/>
</dbReference>
<dbReference type="InterPro" id="IPR016473">
    <property type="entry name" value="dCMP_deaminase"/>
</dbReference>
<feature type="binding site" evidence="6">
    <location>
        <position position="71"/>
    </location>
    <ligand>
        <name>Zn(2+)</name>
        <dbReference type="ChEBI" id="CHEBI:29105"/>
        <note>catalytic</note>
    </ligand>
</feature>
<accession>A0A9E8G4D2</accession>
<protein>
    <submittedName>
        <fullName evidence="9">dCMP deaminase</fullName>
    </submittedName>
</protein>
<comment type="similarity">
    <text evidence="1">Belongs to the cytidine and deoxycytidylate deaminase family.</text>
</comment>
<keyword evidence="2 6" id="KW-0479">Metal-binding</keyword>
<dbReference type="Gene3D" id="3.40.140.10">
    <property type="entry name" value="Cytidine Deaminase, domain 2"/>
    <property type="match status" value="1"/>
</dbReference>
<dbReference type="InterPro" id="IPR015517">
    <property type="entry name" value="dCMP_deaminase-rel"/>
</dbReference>
<dbReference type="SUPFAM" id="SSF53927">
    <property type="entry name" value="Cytidine deaminase-like"/>
    <property type="match status" value="1"/>
</dbReference>
<sequence length="140" mass="16162">MSEQERKRPSWKKYFKKIVKNTCKRSVCPRLQVGCLLVKNKRIIAQGYNGYIKKCPHEPMIVNNHNIATIHAEQNAILDCAARGVSCKNTTAYISHYPCFNCMKFLCTAGIKKIYYIDDYNNDENVKILSLLTNTKIKKI</sequence>
<dbReference type="PANTHER" id="PTHR11086:SF18">
    <property type="entry name" value="DEOXYCYTIDYLATE DEAMINASE"/>
    <property type="match status" value="1"/>
</dbReference>
<dbReference type="PIRSF" id="PIRSF006019">
    <property type="entry name" value="dCMP_deaminase"/>
    <property type="match status" value="1"/>
</dbReference>
<evidence type="ECO:0000256" key="1">
    <source>
        <dbReference type="ARBA" id="ARBA00006576"/>
    </source>
</evidence>
<dbReference type="PANTHER" id="PTHR11086">
    <property type="entry name" value="DEOXYCYTIDYLATE DEAMINASE-RELATED"/>
    <property type="match status" value="1"/>
</dbReference>
<proteinExistence type="inferred from homology"/>
<evidence type="ECO:0000256" key="2">
    <source>
        <dbReference type="ARBA" id="ARBA00022723"/>
    </source>
</evidence>
<evidence type="ECO:0000256" key="6">
    <source>
        <dbReference type="PIRSR" id="PIRSR006019-2"/>
    </source>
</evidence>
<dbReference type="GO" id="GO:0006220">
    <property type="term" value="P:pyrimidine nucleotide metabolic process"/>
    <property type="evidence" value="ECO:0007669"/>
    <property type="project" value="InterPro"/>
</dbReference>
<dbReference type="GO" id="GO:0008270">
    <property type="term" value="F:zinc ion binding"/>
    <property type="evidence" value="ECO:0007669"/>
    <property type="project" value="InterPro"/>
</dbReference>
<evidence type="ECO:0000256" key="4">
    <source>
        <dbReference type="ARBA" id="ARBA00022833"/>
    </source>
</evidence>
<feature type="binding site" evidence="6">
    <location>
        <position position="102"/>
    </location>
    <ligand>
        <name>Zn(2+)</name>
        <dbReference type="ChEBI" id="CHEBI:29105"/>
        <note>catalytic</note>
    </ligand>
</feature>
<dbReference type="EMBL" id="OP765584">
    <property type="protein sequence ID" value="UZT29148.1"/>
    <property type="molecule type" value="Genomic_DNA"/>
</dbReference>
<comment type="cofactor">
    <cofactor evidence="6">
        <name>Zn(2+)</name>
        <dbReference type="ChEBI" id="CHEBI:29105"/>
    </cofactor>
</comment>
<dbReference type="PROSITE" id="PS00903">
    <property type="entry name" value="CYT_DCMP_DEAMINASES_1"/>
    <property type="match status" value="1"/>
</dbReference>
<evidence type="ECO:0000256" key="5">
    <source>
        <dbReference type="PIRSR" id="PIRSR006019-1"/>
    </source>
</evidence>
<name>A0A9E8G4D2_9VIRU</name>
<dbReference type="InterPro" id="IPR002125">
    <property type="entry name" value="CMP_dCMP_dom"/>
</dbReference>